<dbReference type="InterPro" id="IPR019861">
    <property type="entry name" value="PorP/SprF_Bacteroidetes"/>
</dbReference>
<dbReference type="AlphaFoldDB" id="A0A4Q1DCG6"/>
<dbReference type="RefSeq" id="WP_129002284.1">
    <property type="nucleotide sequence ID" value="NZ_SDHZ01000001.1"/>
</dbReference>
<evidence type="ECO:0000313" key="3">
    <source>
        <dbReference type="Proteomes" id="UP000290545"/>
    </source>
</evidence>
<dbReference type="OrthoDB" id="1186563at2"/>
<sequence length="337" mass="36472">MKKNKNLFILLLAACLGSTAVKAQTDPHFSQYYVYPLWLNPALTGAIDGDYRVTGIYRNQWGSINNGFSTPGVSADMVTSKNINLGVNLMNQTAAGGAYNYLNGYLSVAYTGLRFGRDGNHRITVGLTGGVINRKFNPSKFQTGAQWDELANGLNLNIPMNEILSKNSAMAFDAGAGAMYFDATPGKKVNVFAGFSAYHLTQPDDPFISGGQGQKMPVRYTIHGGAKINLSDVVSITPNLLYMKQGSAEEKMAGAYAQLKASDATDFLFGANYRFDDAISPYIGFYHNNFVLGVSYDVNTSDLAKVAGNANSFEISLTFTGRKKAKTDAVPFVCPRL</sequence>
<feature type="chain" id="PRO_5020683192" evidence="1">
    <location>
        <begin position="24"/>
        <end position="337"/>
    </location>
</feature>
<evidence type="ECO:0000256" key="1">
    <source>
        <dbReference type="SAM" id="SignalP"/>
    </source>
</evidence>
<evidence type="ECO:0000313" key="2">
    <source>
        <dbReference type="EMBL" id="RXK86535.1"/>
    </source>
</evidence>
<dbReference type="Pfam" id="PF11751">
    <property type="entry name" value="PorP_SprF"/>
    <property type="match status" value="1"/>
</dbReference>
<protein>
    <submittedName>
        <fullName evidence="2">Type IX secretion system membrane protein PorP/SprF</fullName>
    </submittedName>
</protein>
<accession>A0A4Q1DCG6</accession>
<organism evidence="2 3">
    <name type="scientific">Filimonas effusa</name>
    <dbReference type="NCBI Taxonomy" id="2508721"/>
    <lineage>
        <taxon>Bacteria</taxon>
        <taxon>Pseudomonadati</taxon>
        <taxon>Bacteroidota</taxon>
        <taxon>Chitinophagia</taxon>
        <taxon>Chitinophagales</taxon>
        <taxon>Chitinophagaceae</taxon>
        <taxon>Filimonas</taxon>
    </lineage>
</organism>
<keyword evidence="1" id="KW-0732">Signal</keyword>
<gene>
    <name evidence="2" type="ORF">ESB13_06940</name>
</gene>
<dbReference type="EMBL" id="SDHZ01000001">
    <property type="protein sequence ID" value="RXK86535.1"/>
    <property type="molecule type" value="Genomic_DNA"/>
</dbReference>
<name>A0A4Q1DCG6_9BACT</name>
<dbReference type="Proteomes" id="UP000290545">
    <property type="component" value="Unassembled WGS sequence"/>
</dbReference>
<keyword evidence="3" id="KW-1185">Reference proteome</keyword>
<feature type="signal peptide" evidence="1">
    <location>
        <begin position="1"/>
        <end position="23"/>
    </location>
</feature>
<comment type="caution">
    <text evidence="2">The sequence shown here is derived from an EMBL/GenBank/DDBJ whole genome shotgun (WGS) entry which is preliminary data.</text>
</comment>
<proteinExistence type="predicted"/>
<dbReference type="NCBIfam" id="TIGR03519">
    <property type="entry name" value="T9SS_PorP_fam"/>
    <property type="match status" value="1"/>
</dbReference>
<reference evidence="2 3" key="1">
    <citation type="submission" date="2019-01" db="EMBL/GenBank/DDBJ databases">
        <title>Filimonas sp. strain TTM-71.</title>
        <authorList>
            <person name="Chen W.-M."/>
        </authorList>
    </citation>
    <scope>NUCLEOTIDE SEQUENCE [LARGE SCALE GENOMIC DNA]</scope>
    <source>
        <strain evidence="2 3">TTM-71</strain>
    </source>
</reference>